<gene>
    <name evidence="2" type="ORF">Acr_08g0005230</name>
</gene>
<comment type="caution">
    <text evidence="2">The sequence shown here is derived from an EMBL/GenBank/DDBJ whole genome shotgun (WGS) entry which is preliminary data.</text>
</comment>
<name>A0A7J0F2K1_9ERIC</name>
<feature type="compositionally biased region" description="Gly residues" evidence="1">
    <location>
        <begin position="225"/>
        <end position="234"/>
    </location>
</feature>
<evidence type="ECO:0000313" key="3">
    <source>
        <dbReference type="Proteomes" id="UP000585474"/>
    </source>
</evidence>
<keyword evidence="3" id="KW-1185">Reference proteome</keyword>
<reference evidence="2 3" key="1">
    <citation type="submission" date="2019-07" db="EMBL/GenBank/DDBJ databases">
        <title>De Novo Assembly of kiwifruit Actinidia rufa.</title>
        <authorList>
            <person name="Sugita-Konishi S."/>
            <person name="Sato K."/>
            <person name="Mori E."/>
            <person name="Abe Y."/>
            <person name="Kisaki G."/>
            <person name="Hamano K."/>
            <person name="Suezawa K."/>
            <person name="Otani M."/>
            <person name="Fukuda T."/>
            <person name="Manabe T."/>
            <person name="Gomi K."/>
            <person name="Tabuchi M."/>
            <person name="Akimitsu K."/>
            <person name="Kataoka I."/>
        </authorList>
    </citation>
    <scope>NUCLEOTIDE SEQUENCE [LARGE SCALE GENOMIC DNA]</scope>
    <source>
        <strain evidence="3">cv. Fuchu</strain>
    </source>
</reference>
<organism evidence="2 3">
    <name type="scientific">Actinidia rufa</name>
    <dbReference type="NCBI Taxonomy" id="165716"/>
    <lineage>
        <taxon>Eukaryota</taxon>
        <taxon>Viridiplantae</taxon>
        <taxon>Streptophyta</taxon>
        <taxon>Embryophyta</taxon>
        <taxon>Tracheophyta</taxon>
        <taxon>Spermatophyta</taxon>
        <taxon>Magnoliopsida</taxon>
        <taxon>eudicotyledons</taxon>
        <taxon>Gunneridae</taxon>
        <taxon>Pentapetalae</taxon>
        <taxon>asterids</taxon>
        <taxon>Ericales</taxon>
        <taxon>Actinidiaceae</taxon>
        <taxon>Actinidia</taxon>
    </lineage>
</organism>
<proteinExistence type="predicted"/>
<evidence type="ECO:0000313" key="2">
    <source>
        <dbReference type="EMBL" id="GFY92127.1"/>
    </source>
</evidence>
<evidence type="ECO:0000256" key="1">
    <source>
        <dbReference type="SAM" id="MobiDB-lite"/>
    </source>
</evidence>
<dbReference type="Proteomes" id="UP000585474">
    <property type="component" value="Unassembled WGS sequence"/>
</dbReference>
<feature type="region of interest" description="Disordered" evidence="1">
    <location>
        <begin position="213"/>
        <end position="234"/>
    </location>
</feature>
<sequence length="234" mass="24588">MLLVFHLGCHQRVQFGGKRVLVTEAFNGVRQIGGALDVEVKLAIFTVVGKGSSGSVAGVAGEFVVFFVRRGWEEGKGMFGVRLVVDLLWQFDARLVEVEIAAWFCAAISRSKEVLLATGTEDTVFFLKVFGELQGVPSFGTEYGSGPLTTDSWAAISGNVLFSPPYEPSVGLLLATDENSSPGAGSVEALFVEKEFALPAGVEGGAWLRPESGNRSSGFQVLGVPGEGSGHGGG</sequence>
<protein>
    <submittedName>
        <fullName evidence="2">Uncharacterized protein</fullName>
    </submittedName>
</protein>
<dbReference type="AlphaFoldDB" id="A0A7J0F2K1"/>
<dbReference type="EMBL" id="BJWL01000008">
    <property type="protein sequence ID" value="GFY92127.1"/>
    <property type="molecule type" value="Genomic_DNA"/>
</dbReference>
<accession>A0A7J0F2K1</accession>